<evidence type="ECO:0000313" key="3">
    <source>
        <dbReference type="EMBL" id="CAF0990996.1"/>
    </source>
</evidence>
<evidence type="ECO:0000313" key="5">
    <source>
        <dbReference type="Proteomes" id="UP000663829"/>
    </source>
</evidence>
<feature type="coiled-coil region" evidence="1">
    <location>
        <begin position="157"/>
        <end position="294"/>
    </location>
</feature>
<feature type="coiled-coil region" evidence="1">
    <location>
        <begin position="612"/>
        <end position="646"/>
    </location>
</feature>
<sequence>MEVPRRPGPQRMITVDEIPRSPMPANSSQIVPSADNRYPTLLPPIASQSMNQPDRFRPVPQQIAFDESINQSLYKIKQLESRLQVTEISNRTLLEEVIRLQTELFSAIRRSQDILQEERLSRQQIENNVRIQNDVILQLTSRIKRNEDASNDDHQSYQTINANVKGVEQNIMSVQKEYLLKRDSNAQSIDGLRKQIETLNQQSENLEKTELNMIEDIRAVRNKIDVDAIGVQSLTQELRQKTRKLDEDTHATENLLRKQQETINAGDLLFNSFRNATELKLNEYRDAISEIRSRIDFDRDDRRLVETQLASKVNEVQSSLNVTRSAQAEILKTVEIIKRETGNQNEQIQNKLRQEINDSASQLMLRTTDKLERLKDDIDFKSKEYEKSLALESEQRQRHMQVVQIEVENQLDIIKATIVDGQTRANNEIRELTRKSAESLRKLNDGITLIEQHTDENRRKVEKVLDAEIKSRKLQNKEISDSLVKTDEKLSYQIGNIQSSLTSFNHRIAEMKDLSNKPEIINLNRRLELSENAHRESELSLRTLNGRLDEVAVKQTNIETKLHNTNEKLKEDEAIVRDLSTKISTLSTVDDLTNAKRDITEKHQEETLLQTIAKNEQRVNGIRVDLNILEEQINQKMNSIADVLENEQVLQTQMREKNGEQELWKREVEQKLSRLITMRDTTPQDIFNLNEKLTSTRQECMKYSQDENFKTKDEMERMRKELAQVQRLLGSSTTKPVTQQDVDYREEDVDMIFRKLGHTPPIRSNIRHGDSNE</sequence>
<comment type="caution">
    <text evidence="3">The sequence shown here is derived from an EMBL/GenBank/DDBJ whole genome shotgun (WGS) entry which is preliminary data.</text>
</comment>
<accession>A0A814G420</accession>
<dbReference type="OrthoDB" id="9445857at2759"/>
<evidence type="ECO:0000256" key="2">
    <source>
        <dbReference type="SAM" id="MobiDB-lite"/>
    </source>
</evidence>
<proteinExistence type="predicted"/>
<dbReference type="PANTHER" id="PTHR35153">
    <property type="entry name" value="COILED-COIL DOMAIN-CONTAINING PROTEIN 154"/>
    <property type="match status" value="1"/>
</dbReference>
<feature type="region of interest" description="Disordered" evidence="2">
    <location>
        <begin position="1"/>
        <end position="37"/>
    </location>
</feature>
<dbReference type="EMBL" id="CAJNOQ010003016">
    <property type="protein sequence ID" value="CAF0990996.1"/>
    <property type="molecule type" value="Genomic_DNA"/>
</dbReference>
<dbReference type="InterPro" id="IPR029512">
    <property type="entry name" value="CCDC154"/>
</dbReference>
<dbReference type="PANTHER" id="PTHR35153:SF1">
    <property type="entry name" value="COILED-COIL DOMAIN-CONTAINING PROTEIN 154"/>
    <property type="match status" value="1"/>
</dbReference>
<feature type="coiled-coil region" evidence="1">
    <location>
        <begin position="338"/>
        <end position="384"/>
    </location>
</feature>
<evidence type="ECO:0000313" key="4">
    <source>
        <dbReference type="EMBL" id="CAF3762913.1"/>
    </source>
</evidence>
<protein>
    <submittedName>
        <fullName evidence="3">Uncharacterized protein</fullName>
    </submittedName>
</protein>
<dbReference type="EMBL" id="CAJOBC010003015">
    <property type="protein sequence ID" value="CAF3762913.1"/>
    <property type="molecule type" value="Genomic_DNA"/>
</dbReference>
<reference evidence="3" key="1">
    <citation type="submission" date="2021-02" db="EMBL/GenBank/DDBJ databases">
        <authorList>
            <person name="Nowell W R."/>
        </authorList>
    </citation>
    <scope>NUCLEOTIDE SEQUENCE</scope>
</reference>
<evidence type="ECO:0000256" key="1">
    <source>
        <dbReference type="SAM" id="Coils"/>
    </source>
</evidence>
<keyword evidence="5" id="KW-1185">Reference proteome</keyword>
<feature type="coiled-coil region" evidence="1">
    <location>
        <begin position="76"/>
        <end position="128"/>
    </location>
</feature>
<name>A0A814G420_9BILA</name>
<gene>
    <name evidence="3" type="ORF">GPM918_LOCUS13252</name>
    <name evidence="4" type="ORF">SRO942_LOCUS13250</name>
</gene>
<dbReference type="Proteomes" id="UP000663829">
    <property type="component" value="Unassembled WGS sequence"/>
</dbReference>
<dbReference type="AlphaFoldDB" id="A0A814G420"/>
<organism evidence="3 5">
    <name type="scientific">Didymodactylos carnosus</name>
    <dbReference type="NCBI Taxonomy" id="1234261"/>
    <lineage>
        <taxon>Eukaryota</taxon>
        <taxon>Metazoa</taxon>
        <taxon>Spiralia</taxon>
        <taxon>Gnathifera</taxon>
        <taxon>Rotifera</taxon>
        <taxon>Eurotatoria</taxon>
        <taxon>Bdelloidea</taxon>
        <taxon>Philodinida</taxon>
        <taxon>Philodinidae</taxon>
        <taxon>Didymodactylos</taxon>
    </lineage>
</organism>
<dbReference type="Proteomes" id="UP000681722">
    <property type="component" value="Unassembled WGS sequence"/>
</dbReference>
<keyword evidence="1" id="KW-0175">Coiled coil</keyword>